<organism evidence="1 2">
    <name type="scientific">Lasiosphaeris hirsuta</name>
    <dbReference type="NCBI Taxonomy" id="260670"/>
    <lineage>
        <taxon>Eukaryota</taxon>
        <taxon>Fungi</taxon>
        <taxon>Dikarya</taxon>
        <taxon>Ascomycota</taxon>
        <taxon>Pezizomycotina</taxon>
        <taxon>Sordariomycetes</taxon>
        <taxon>Sordariomycetidae</taxon>
        <taxon>Sordariales</taxon>
        <taxon>Lasiosphaeriaceae</taxon>
        <taxon>Lasiosphaeris</taxon>
    </lineage>
</organism>
<protein>
    <submittedName>
        <fullName evidence="1">Uncharacterized protein</fullName>
    </submittedName>
</protein>
<dbReference type="EMBL" id="JAUKUA010000005">
    <property type="protein sequence ID" value="KAK0710607.1"/>
    <property type="molecule type" value="Genomic_DNA"/>
</dbReference>
<reference evidence="1" key="1">
    <citation type="submission" date="2023-06" db="EMBL/GenBank/DDBJ databases">
        <title>Genome-scale phylogeny and comparative genomics of the fungal order Sordariales.</title>
        <authorList>
            <consortium name="Lawrence Berkeley National Laboratory"/>
            <person name="Hensen N."/>
            <person name="Bonometti L."/>
            <person name="Westerberg I."/>
            <person name="Brannstrom I.O."/>
            <person name="Guillou S."/>
            <person name="Cros-Aarteil S."/>
            <person name="Calhoun S."/>
            <person name="Haridas S."/>
            <person name="Kuo A."/>
            <person name="Mondo S."/>
            <person name="Pangilinan J."/>
            <person name="Riley R."/>
            <person name="Labutti K."/>
            <person name="Andreopoulos B."/>
            <person name="Lipzen A."/>
            <person name="Chen C."/>
            <person name="Yanf M."/>
            <person name="Daum C."/>
            <person name="Ng V."/>
            <person name="Clum A."/>
            <person name="Steindorff A."/>
            <person name="Ohm R."/>
            <person name="Martin F."/>
            <person name="Silar P."/>
            <person name="Natvig D."/>
            <person name="Lalanne C."/>
            <person name="Gautier V."/>
            <person name="Ament-Velasquez S.L."/>
            <person name="Kruys A."/>
            <person name="Hutchinson M.I."/>
            <person name="Powell A.J."/>
            <person name="Barry K."/>
            <person name="Miller A.N."/>
            <person name="Grigoriev I.V."/>
            <person name="Debuchy R."/>
            <person name="Gladieux P."/>
            <person name="Thoren M.H."/>
            <person name="Johannesson H."/>
        </authorList>
    </citation>
    <scope>NUCLEOTIDE SEQUENCE</scope>
    <source>
        <strain evidence="1">SMH4607-1</strain>
    </source>
</reference>
<sequence length="209" mass="22957">MPGFAISGSDPLIPTANGIQSTELSRLFRRQLGTGGSRDDGQENVGKLCESSYYSVMPFASNPIGFNLPGEAIDVTLSLQAANRYLSKVIEDRDVKVKENKDNSDETRRVREALAKVTAECDNSQKSLTGAVKNYETSQKSLAENSLTKALEDNKIADRALTKMTEKYTASQNSLSAMTTNLEASQQSLARVTTALKRYREVLDRHKKA</sequence>
<gene>
    <name evidence="1" type="ORF">B0H67DRAFT_684397</name>
</gene>
<accession>A0AA40A7E4</accession>
<proteinExistence type="predicted"/>
<evidence type="ECO:0000313" key="2">
    <source>
        <dbReference type="Proteomes" id="UP001172102"/>
    </source>
</evidence>
<evidence type="ECO:0000313" key="1">
    <source>
        <dbReference type="EMBL" id="KAK0710607.1"/>
    </source>
</evidence>
<dbReference type="Proteomes" id="UP001172102">
    <property type="component" value="Unassembled WGS sequence"/>
</dbReference>
<comment type="caution">
    <text evidence="1">The sequence shown here is derived from an EMBL/GenBank/DDBJ whole genome shotgun (WGS) entry which is preliminary data.</text>
</comment>
<keyword evidence="2" id="KW-1185">Reference proteome</keyword>
<name>A0AA40A7E4_9PEZI</name>
<dbReference type="AlphaFoldDB" id="A0AA40A7E4"/>